<accession>A0A2M4B1R9</accession>
<sequence length="66" mass="7332">MLDIELSLFLLQCCRLAVKDLVEARKPLFQGLGSPYTAGTGGDCDQLGVTWVCGLSFFRIYRFPSN</sequence>
<dbReference type="AlphaFoldDB" id="A0A2M4B1R9"/>
<proteinExistence type="predicted"/>
<dbReference type="EMBL" id="GGFK01013655">
    <property type="protein sequence ID" value="MBW46976.1"/>
    <property type="molecule type" value="Transcribed_RNA"/>
</dbReference>
<reference evidence="1" key="1">
    <citation type="submission" date="2018-01" db="EMBL/GenBank/DDBJ databases">
        <title>An insight into the sialome of Amazonian anophelines.</title>
        <authorList>
            <person name="Ribeiro J.M."/>
            <person name="Scarpassa V."/>
            <person name="Calvo E."/>
        </authorList>
    </citation>
    <scope>NUCLEOTIDE SEQUENCE</scope>
    <source>
        <tissue evidence="1">Salivary glands</tissue>
    </source>
</reference>
<protein>
    <submittedName>
        <fullName evidence="1">Putative secreted protein</fullName>
    </submittedName>
</protein>
<evidence type="ECO:0000313" key="1">
    <source>
        <dbReference type="EMBL" id="MBW46976.1"/>
    </source>
</evidence>
<name>A0A2M4B1R9_9DIPT</name>
<organism evidence="1">
    <name type="scientific">Anopheles triannulatus</name>
    <dbReference type="NCBI Taxonomy" id="58253"/>
    <lineage>
        <taxon>Eukaryota</taxon>
        <taxon>Metazoa</taxon>
        <taxon>Ecdysozoa</taxon>
        <taxon>Arthropoda</taxon>
        <taxon>Hexapoda</taxon>
        <taxon>Insecta</taxon>
        <taxon>Pterygota</taxon>
        <taxon>Neoptera</taxon>
        <taxon>Endopterygota</taxon>
        <taxon>Diptera</taxon>
        <taxon>Nematocera</taxon>
        <taxon>Culicoidea</taxon>
        <taxon>Culicidae</taxon>
        <taxon>Anophelinae</taxon>
        <taxon>Anopheles</taxon>
    </lineage>
</organism>